<comment type="caution">
    <text evidence="7">The sequence shown here is derived from an EMBL/GenBank/DDBJ whole genome shotgun (WGS) entry which is preliminary data.</text>
</comment>
<dbReference type="Pfam" id="PF07993">
    <property type="entry name" value="NAD_binding_4"/>
    <property type="match status" value="1"/>
</dbReference>
<dbReference type="InterPro" id="IPR023213">
    <property type="entry name" value="CAT-like_dom_sf"/>
</dbReference>
<dbReference type="CDD" id="cd05930">
    <property type="entry name" value="A_NRPS"/>
    <property type="match status" value="1"/>
</dbReference>
<feature type="domain" description="Carrier" evidence="6">
    <location>
        <begin position="944"/>
        <end position="1021"/>
    </location>
</feature>
<dbReference type="CDD" id="cd19531">
    <property type="entry name" value="LCL_NRPS-like"/>
    <property type="match status" value="1"/>
</dbReference>
<dbReference type="GO" id="GO:0005737">
    <property type="term" value="C:cytoplasm"/>
    <property type="evidence" value="ECO:0007669"/>
    <property type="project" value="TreeGrafter"/>
</dbReference>
<dbReference type="GO" id="GO:0016874">
    <property type="term" value="F:ligase activity"/>
    <property type="evidence" value="ECO:0007669"/>
    <property type="project" value="UniProtKB-KW"/>
</dbReference>
<proteinExistence type="predicted"/>
<protein>
    <recommendedName>
        <fullName evidence="6">Carrier domain-containing protein</fullName>
    </recommendedName>
</protein>
<dbReference type="GO" id="GO:0043041">
    <property type="term" value="P:amino acid activation for nonribosomal peptide biosynthetic process"/>
    <property type="evidence" value="ECO:0007669"/>
    <property type="project" value="TreeGrafter"/>
</dbReference>
<dbReference type="NCBIfam" id="TIGR01733">
    <property type="entry name" value="AA-adenyl-dom"/>
    <property type="match status" value="1"/>
</dbReference>
<dbReference type="SUPFAM" id="SSF47336">
    <property type="entry name" value="ACP-like"/>
    <property type="match status" value="1"/>
</dbReference>
<dbReference type="PANTHER" id="PTHR45527:SF1">
    <property type="entry name" value="FATTY ACID SYNTHASE"/>
    <property type="match status" value="1"/>
</dbReference>
<evidence type="ECO:0000256" key="1">
    <source>
        <dbReference type="ARBA" id="ARBA00001957"/>
    </source>
</evidence>
<keyword evidence="8" id="KW-1185">Reference proteome</keyword>
<dbReference type="InterPro" id="IPR036291">
    <property type="entry name" value="NAD(P)-bd_dom_sf"/>
</dbReference>
<dbReference type="CDD" id="cd05235">
    <property type="entry name" value="SDR_e1"/>
    <property type="match status" value="1"/>
</dbReference>
<dbReference type="PROSITE" id="PS00455">
    <property type="entry name" value="AMP_BINDING"/>
    <property type="match status" value="1"/>
</dbReference>
<dbReference type="InterPro" id="IPR036736">
    <property type="entry name" value="ACP-like_sf"/>
</dbReference>
<dbReference type="Proteomes" id="UP000606172">
    <property type="component" value="Unassembled WGS sequence"/>
</dbReference>
<comment type="cofactor">
    <cofactor evidence="1">
        <name>pantetheine 4'-phosphate</name>
        <dbReference type="ChEBI" id="CHEBI:47942"/>
    </cofactor>
</comment>
<feature type="region of interest" description="Disordered" evidence="5">
    <location>
        <begin position="1040"/>
        <end position="1088"/>
    </location>
</feature>
<dbReference type="GO" id="GO:0031177">
    <property type="term" value="F:phosphopantetheine binding"/>
    <property type="evidence" value="ECO:0007669"/>
    <property type="project" value="TreeGrafter"/>
</dbReference>
<evidence type="ECO:0000313" key="7">
    <source>
        <dbReference type="EMBL" id="GII93697.1"/>
    </source>
</evidence>
<feature type="compositionally biased region" description="Basic and acidic residues" evidence="5">
    <location>
        <begin position="1055"/>
        <end position="1072"/>
    </location>
</feature>
<keyword evidence="4" id="KW-0436">Ligase</keyword>
<organism evidence="7 8">
    <name type="scientific">Sinosporangium siamense</name>
    <dbReference type="NCBI Taxonomy" id="1367973"/>
    <lineage>
        <taxon>Bacteria</taxon>
        <taxon>Bacillati</taxon>
        <taxon>Actinomycetota</taxon>
        <taxon>Actinomycetes</taxon>
        <taxon>Streptosporangiales</taxon>
        <taxon>Streptosporangiaceae</taxon>
        <taxon>Sinosporangium</taxon>
    </lineage>
</organism>
<dbReference type="Pfam" id="PF00668">
    <property type="entry name" value="Condensation"/>
    <property type="match status" value="1"/>
</dbReference>
<evidence type="ECO:0000313" key="8">
    <source>
        <dbReference type="Proteomes" id="UP000606172"/>
    </source>
</evidence>
<dbReference type="InterPro" id="IPR045851">
    <property type="entry name" value="AMP-bd_C_sf"/>
</dbReference>
<dbReference type="InterPro" id="IPR010071">
    <property type="entry name" value="AA_adenyl_dom"/>
</dbReference>
<dbReference type="InterPro" id="IPR013120">
    <property type="entry name" value="FAR_NAD-bd"/>
</dbReference>
<dbReference type="InterPro" id="IPR001242">
    <property type="entry name" value="Condensation_dom"/>
</dbReference>
<dbReference type="SUPFAM" id="SSF56801">
    <property type="entry name" value="Acetyl-CoA synthetase-like"/>
    <property type="match status" value="1"/>
</dbReference>
<dbReference type="PANTHER" id="PTHR45527">
    <property type="entry name" value="NONRIBOSOMAL PEPTIDE SYNTHETASE"/>
    <property type="match status" value="1"/>
</dbReference>
<dbReference type="GO" id="GO:0044550">
    <property type="term" value="P:secondary metabolite biosynthetic process"/>
    <property type="evidence" value="ECO:0007669"/>
    <property type="project" value="TreeGrafter"/>
</dbReference>
<dbReference type="Gene3D" id="1.10.1200.10">
    <property type="entry name" value="ACP-like"/>
    <property type="match status" value="1"/>
</dbReference>
<dbReference type="NCBIfam" id="TIGR01746">
    <property type="entry name" value="Thioester-redct"/>
    <property type="match status" value="1"/>
</dbReference>
<dbReference type="Gene3D" id="3.30.559.30">
    <property type="entry name" value="Nonribosomal peptide synthetase, condensation domain"/>
    <property type="match status" value="1"/>
</dbReference>
<dbReference type="EMBL" id="BOOW01000026">
    <property type="protein sequence ID" value="GII93697.1"/>
    <property type="molecule type" value="Genomic_DNA"/>
</dbReference>
<dbReference type="SUPFAM" id="SSF52777">
    <property type="entry name" value="CoA-dependent acyltransferases"/>
    <property type="match status" value="2"/>
</dbReference>
<dbReference type="InterPro" id="IPR042099">
    <property type="entry name" value="ANL_N_sf"/>
</dbReference>
<dbReference type="InterPro" id="IPR009081">
    <property type="entry name" value="PP-bd_ACP"/>
</dbReference>
<sequence>MHRDTIGLTSAQHRLWFLERAGYGGATYLVWQVQPLPGPADIGALSAALRETVARHDALRTSIAESDGRPAAVVHARADVSVEVHDLGPDRGQAAMNAVIEHVVGRPFDLDRAPLLRVALIRRGEGGDVLAVAAHHIVCDGPSLAIAVRDMLTCYEALARGAEPRLPAPGAPFADYVTWLADRDTLAADEAYWTAQIAGAPELVELPTDRPRPPAPSLRGDSHRLRLPPGFADALRELCRRERCTPFMVYLTALKVLLLRHSGESDIVVGSPVTNRGRVDFENTVGMFVNTLALRTDLSGDPPVREALRRVRRTVAHGLGHQLFPFERIVELAAPKRDLGHNPLFQVMLVMNAEDPDAGPGHEPILVETAPARFDLTVVVDPGPAPALLFHYATELYEPATVAAYAEQLVRILTALCGDPGTRLWDLPLLSETERLALTGPVPGDPGPLVHELVAARSRLDPSAPAVLGEAATLTYGELDRRANHLAHRLRAFGLAPETPIAVLLPTGADAVVAILGVLKAGCAYVPLDPAHPGERLALMLKEADPPVLVSAGGDGPSGYAGHVLTLGTEEADLPPDVDVPPGHLAYIVFTSGSTGRPKGVMVTHATLALLTASFRDAHGCFAPGERVFMLPPLTFDASVGDVFPALTGGGALVLHPSPASLTGPGALAFCARLGITAIDAPAALWLHWTAGLEQVGGTPLREVMVGGESVPMTAVAAWARLTGGRIPLHNHYGPTEATVCATVYRTVNGEECGSPAHLPIGLPLPHVKAYVLDAAGRLAPAGTPGELYLGGSCLARGYLNDRALTARRFTPDPFGSEPGARMYRTGDLARRRPGGTLEFLGRTDRQVKIRGHRVELGEVEAALVAHPDVRAAAVVAGSGSLTAYVVGREQVEVRAFLRERLPDPMIPGVFVWLDRLPLTPHGKVDYRRLPAPVQPPQPASTAPPTGPVETELAALWADALRLPPGRVGRHDDFFGLGGHSLLAGPVLARVNRRFGVTLPLRSLFETADLAELAALITAGATSSLEGPDLVAEARLPDDVRPHLAHPDNVGQRPLDPDDVRTRPLHPGDVRQRPVHPRTRLRTPADPPRSVLLTGATGFLGRHLLAALLARGVPEVICLVRAGNQADARARLVTPDPPCTRLTDVRASASAAGSSPVYARVTGSRDRVTALPGDLTAPRLGLTAAEFDALAERVDVICHNGGLVNFAQPYEHLRPANVGGTLSVLRLATAGRPIPVHLISTLGVFLGSAPYGDPITEADRPDDPAGLTDGYNQSKWVADRLVRTARERGLPTTVHRPARIAGDSRTGHGNRDDYFNRLLATVVRLGMTPDLPFAEDLSPVDHVSAAIAYLVTGPAADGDFHYFNGATVTYADIAEATSTDLAPWPVWHAEVMRRLDAGEELPIAPFAPTLPTETPTWTRPHFDCTATDAAVAHGGVTPPPSGRDLLALYLEHLP</sequence>
<dbReference type="InterPro" id="IPR000873">
    <property type="entry name" value="AMP-dep_synth/lig_dom"/>
</dbReference>
<evidence type="ECO:0000256" key="2">
    <source>
        <dbReference type="ARBA" id="ARBA00022450"/>
    </source>
</evidence>
<evidence type="ECO:0000256" key="4">
    <source>
        <dbReference type="ARBA" id="ARBA00022598"/>
    </source>
</evidence>
<dbReference type="InterPro" id="IPR025110">
    <property type="entry name" value="AMP-bd_C"/>
</dbReference>
<evidence type="ECO:0000256" key="5">
    <source>
        <dbReference type="SAM" id="MobiDB-lite"/>
    </source>
</evidence>
<dbReference type="Gene3D" id="3.30.300.30">
    <property type="match status" value="1"/>
</dbReference>
<accession>A0A919RH84</accession>
<gene>
    <name evidence="7" type="ORF">Ssi02_39280</name>
</gene>
<name>A0A919RH84_9ACTN</name>
<dbReference type="PROSITE" id="PS50075">
    <property type="entry name" value="CARRIER"/>
    <property type="match status" value="1"/>
</dbReference>
<dbReference type="Pfam" id="PF00550">
    <property type="entry name" value="PP-binding"/>
    <property type="match status" value="1"/>
</dbReference>
<keyword evidence="3" id="KW-0597">Phosphoprotein</keyword>
<dbReference type="Pfam" id="PF13193">
    <property type="entry name" value="AMP-binding_C"/>
    <property type="match status" value="1"/>
</dbReference>
<dbReference type="Gene3D" id="3.40.50.12780">
    <property type="entry name" value="N-terminal domain of ligase-like"/>
    <property type="match status" value="1"/>
</dbReference>
<reference evidence="7" key="1">
    <citation type="submission" date="2021-01" db="EMBL/GenBank/DDBJ databases">
        <title>Whole genome shotgun sequence of Sinosporangium siamense NBRC 109515.</title>
        <authorList>
            <person name="Komaki H."/>
            <person name="Tamura T."/>
        </authorList>
    </citation>
    <scope>NUCLEOTIDE SEQUENCE</scope>
    <source>
        <strain evidence="7">NBRC 109515</strain>
    </source>
</reference>
<dbReference type="InterPro" id="IPR020845">
    <property type="entry name" value="AMP-binding_CS"/>
</dbReference>
<dbReference type="SUPFAM" id="SSF51735">
    <property type="entry name" value="NAD(P)-binding Rossmann-fold domains"/>
    <property type="match status" value="1"/>
</dbReference>
<dbReference type="InterPro" id="IPR010080">
    <property type="entry name" value="Thioester_reductase-like_dom"/>
</dbReference>
<dbReference type="RefSeq" id="WP_204027304.1">
    <property type="nucleotide sequence ID" value="NZ_BOOW01000026.1"/>
</dbReference>
<dbReference type="Gene3D" id="3.30.559.10">
    <property type="entry name" value="Chloramphenicol acetyltransferase-like domain"/>
    <property type="match status" value="1"/>
</dbReference>
<keyword evidence="2" id="KW-0596">Phosphopantetheine</keyword>
<evidence type="ECO:0000259" key="6">
    <source>
        <dbReference type="PROSITE" id="PS50075"/>
    </source>
</evidence>
<dbReference type="GO" id="GO:0008610">
    <property type="term" value="P:lipid biosynthetic process"/>
    <property type="evidence" value="ECO:0007669"/>
    <property type="project" value="UniProtKB-ARBA"/>
</dbReference>
<dbReference type="Gene3D" id="3.40.50.720">
    <property type="entry name" value="NAD(P)-binding Rossmann-like Domain"/>
    <property type="match status" value="1"/>
</dbReference>
<dbReference type="Pfam" id="PF00501">
    <property type="entry name" value="AMP-binding"/>
    <property type="match status" value="1"/>
</dbReference>
<evidence type="ECO:0000256" key="3">
    <source>
        <dbReference type="ARBA" id="ARBA00022553"/>
    </source>
</evidence>